<dbReference type="PANTHER" id="PTHR15398">
    <property type="entry name" value="BROMODOMAIN-CONTAINING PROTEIN 8"/>
    <property type="match status" value="1"/>
</dbReference>
<feature type="region of interest" description="Disordered" evidence="4">
    <location>
        <begin position="820"/>
        <end position="879"/>
    </location>
</feature>
<dbReference type="GO" id="GO:0006325">
    <property type="term" value="P:chromatin organization"/>
    <property type="evidence" value="ECO:0007669"/>
    <property type="project" value="UniProtKB-ARBA"/>
</dbReference>
<feature type="compositionally biased region" description="Basic and acidic residues" evidence="4">
    <location>
        <begin position="181"/>
        <end position="198"/>
    </location>
</feature>
<evidence type="ECO:0000256" key="1">
    <source>
        <dbReference type="ARBA" id="ARBA00023117"/>
    </source>
</evidence>
<evidence type="ECO:0000313" key="7">
    <source>
        <dbReference type="Proteomes" id="UP000664521"/>
    </source>
</evidence>
<keyword evidence="1 2" id="KW-0103">Bromodomain</keyword>
<feature type="compositionally biased region" description="Low complexity" evidence="4">
    <location>
        <begin position="628"/>
        <end position="638"/>
    </location>
</feature>
<feature type="compositionally biased region" description="Low complexity" evidence="4">
    <location>
        <begin position="229"/>
        <end position="240"/>
    </location>
</feature>
<dbReference type="GO" id="GO:0035267">
    <property type="term" value="C:NuA4 histone acetyltransferase complex"/>
    <property type="evidence" value="ECO:0007669"/>
    <property type="project" value="TreeGrafter"/>
</dbReference>
<feature type="compositionally biased region" description="Low complexity" evidence="4">
    <location>
        <begin position="263"/>
        <end position="274"/>
    </location>
</feature>
<evidence type="ECO:0000256" key="3">
    <source>
        <dbReference type="SAM" id="Coils"/>
    </source>
</evidence>
<dbReference type="OrthoDB" id="21449at2759"/>
<feature type="region of interest" description="Disordered" evidence="4">
    <location>
        <begin position="74"/>
        <end position="107"/>
    </location>
</feature>
<gene>
    <name evidence="6" type="ORF">HETSPECPRED_004994</name>
</gene>
<feature type="compositionally biased region" description="Polar residues" evidence="4">
    <location>
        <begin position="500"/>
        <end position="509"/>
    </location>
</feature>
<feature type="compositionally biased region" description="Pro residues" evidence="4">
    <location>
        <begin position="369"/>
        <end position="385"/>
    </location>
</feature>
<feature type="compositionally biased region" description="Polar residues" evidence="4">
    <location>
        <begin position="204"/>
        <end position="213"/>
    </location>
</feature>
<name>A0A8H3FBE2_9LECA</name>
<dbReference type="EMBL" id="CAJPDS010000030">
    <property type="protein sequence ID" value="CAF9922197.1"/>
    <property type="molecule type" value="Genomic_DNA"/>
</dbReference>
<feature type="region of interest" description="Disordered" evidence="4">
    <location>
        <begin position="893"/>
        <end position="948"/>
    </location>
</feature>
<feature type="compositionally biased region" description="Pro residues" evidence="4">
    <location>
        <begin position="539"/>
        <end position="548"/>
    </location>
</feature>
<reference evidence="6" key="1">
    <citation type="submission" date="2021-03" db="EMBL/GenBank/DDBJ databases">
        <authorList>
            <person name="Tagirdzhanova G."/>
        </authorList>
    </citation>
    <scope>NUCLEOTIDE SEQUENCE</scope>
</reference>
<dbReference type="SUPFAM" id="SSF47370">
    <property type="entry name" value="Bromodomain"/>
    <property type="match status" value="1"/>
</dbReference>
<evidence type="ECO:0000256" key="2">
    <source>
        <dbReference type="PROSITE-ProRule" id="PRU00035"/>
    </source>
</evidence>
<feature type="region of interest" description="Disordered" evidence="4">
    <location>
        <begin position="179"/>
        <end position="718"/>
    </location>
</feature>
<feature type="compositionally biased region" description="Basic residues" evidence="4">
    <location>
        <begin position="557"/>
        <end position="567"/>
    </location>
</feature>
<feature type="compositionally biased region" description="Polar residues" evidence="4">
    <location>
        <begin position="516"/>
        <end position="525"/>
    </location>
</feature>
<dbReference type="Proteomes" id="UP000664521">
    <property type="component" value="Unassembled WGS sequence"/>
</dbReference>
<dbReference type="Gene3D" id="1.20.920.10">
    <property type="entry name" value="Bromodomain-like"/>
    <property type="match status" value="1"/>
</dbReference>
<dbReference type="Pfam" id="PF00439">
    <property type="entry name" value="Bromodomain"/>
    <property type="match status" value="1"/>
</dbReference>
<feature type="compositionally biased region" description="Low complexity" evidence="4">
    <location>
        <begin position="933"/>
        <end position="942"/>
    </location>
</feature>
<feature type="compositionally biased region" description="Polar residues" evidence="4">
    <location>
        <begin position="682"/>
        <end position="693"/>
    </location>
</feature>
<feature type="compositionally biased region" description="Basic and acidic residues" evidence="4">
    <location>
        <begin position="848"/>
        <end position="879"/>
    </location>
</feature>
<keyword evidence="7" id="KW-1185">Reference proteome</keyword>
<feature type="coiled-coil region" evidence="3">
    <location>
        <begin position="125"/>
        <end position="159"/>
    </location>
</feature>
<feature type="compositionally biased region" description="Low complexity" evidence="4">
    <location>
        <begin position="453"/>
        <end position="465"/>
    </location>
</feature>
<sequence>MTAIASHSPLETFLLFETLGGHDEKPPSFKTLSESLRSHEALRERDNANTGHLEPEALKRLYLSVIKEETTLAASRTKHDNVADNGTSGGPQRSPPPLQGNATEETGQHKHLLPQLINRLYYQYRNSAIREIEEEERRYRTLKGEIEDLQRKERQIQVQQEVSVVPTLRDSRAVSSIQHLLQHDPVRDEQISSEKDLTPKSPRLPNTNAQVSEDISADKARPAILNGNAAPDTASPSSAAILTPSDPRTFPRSTVAGSPSFYPAPQQPAQPHAAVSPNSDLARRPTIPSNQPRPNPVPSPTQRLSQGPLPTPERGPPNSTIILPPPKGMRHTGSPPGALETLADMAGQQYRGIPPLPSPRSTQAAAAQQPPPVQQPPPAQQPPHYPQHRTYPPRPYPYYEGQPPYNAYSPYGQNQGSPYPPANHQVYSPYHPPIANPGPHPPYPNIPYPPYPQYSSYGYTSQYPQTPRPAAFGPPSYPSSTQQTPIASSGKQRPPRPSPIITSASSTKWKNIEPGSINTIASPTRPSRDEISPISDRAPSPPPLPPSSKGPTTLPTTKKRDKNPKRTAAKERAARQASTISRPNGRRGSTTSRPSTRSESITSPTINEGSTEVITTHRLVKNEPPATPAADTADESASVLSTTADETFGARKSTRRRRETMRGLELNEAIRSNTTTKRKRTGTSADSPTSTPAAQDIATEPKSREKSVSGTRNFPRTSATIMSEITSHKLAGMFARPLTEREAPGYKDLIYRPQDLKSIKSAITAGNRALIAADSSGENSVELAAKADVIPPKGIVNSAQLEKEVMRMFANAIMFNPDAKRGFGPSLEKKDARHIPQRMEDDEADELGENKEDGGERERERGRGRDEEGGVVGDTREMFEAVERSLENWRQAEDWVGASGTPAQGISTKAEGSRLRGGEDVEVSEAAEEETPEVQAEVPAVAGRRKRR</sequence>
<feature type="compositionally biased region" description="Acidic residues" evidence="4">
    <location>
        <begin position="920"/>
        <end position="932"/>
    </location>
</feature>
<protein>
    <recommendedName>
        <fullName evidence="5">Bromo domain-containing protein</fullName>
    </recommendedName>
</protein>
<dbReference type="AlphaFoldDB" id="A0A8H3FBE2"/>
<feature type="compositionally biased region" description="Polar residues" evidence="4">
    <location>
        <begin position="708"/>
        <end position="718"/>
    </location>
</feature>
<evidence type="ECO:0000259" key="5">
    <source>
        <dbReference type="PROSITE" id="PS50014"/>
    </source>
</evidence>
<dbReference type="InterPro" id="IPR001487">
    <property type="entry name" value="Bromodomain"/>
</dbReference>
<dbReference type="PANTHER" id="PTHR15398:SF4">
    <property type="entry name" value="BROMODOMAIN-CONTAINING PROTEIN 8 ISOFORM X1"/>
    <property type="match status" value="1"/>
</dbReference>
<feature type="compositionally biased region" description="Low complexity" evidence="4">
    <location>
        <begin position="586"/>
        <end position="606"/>
    </location>
</feature>
<accession>A0A8H3FBE2</accession>
<dbReference type="PROSITE" id="PS50014">
    <property type="entry name" value="BROMODOMAIN_2"/>
    <property type="match status" value="1"/>
</dbReference>
<evidence type="ECO:0000256" key="4">
    <source>
        <dbReference type="SAM" id="MobiDB-lite"/>
    </source>
</evidence>
<feature type="compositionally biased region" description="Pro residues" evidence="4">
    <location>
        <begin position="430"/>
        <end position="452"/>
    </location>
</feature>
<feature type="compositionally biased region" description="Basic and acidic residues" evidence="4">
    <location>
        <begin position="827"/>
        <end position="839"/>
    </location>
</feature>
<organism evidence="6 7">
    <name type="scientific">Heterodermia speciosa</name>
    <dbReference type="NCBI Taxonomy" id="116794"/>
    <lineage>
        <taxon>Eukaryota</taxon>
        <taxon>Fungi</taxon>
        <taxon>Dikarya</taxon>
        <taxon>Ascomycota</taxon>
        <taxon>Pezizomycotina</taxon>
        <taxon>Lecanoromycetes</taxon>
        <taxon>OSLEUM clade</taxon>
        <taxon>Lecanoromycetidae</taxon>
        <taxon>Caliciales</taxon>
        <taxon>Physciaceae</taxon>
        <taxon>Heterodermia</taxon>
    </lineage>
</organism>
<keyword evidence="3" id="KW-0175">Coiled coil</keyword>
<dbReference type="InterPro" id="IPR036427">
    <property type="entry name" value="Bromodomain-like_sf"/>
</dbReference>
<proteinExistence type="predicted"/>
<feature type="domain" description="Bromo" evidence="5">
    <location>
        <begin position="726"/>
        <end position="823"/>
    </location>
</feature>
<comment type="caution">
    <text evidence="6">The sequence shown here is derived from an EMBL/GenBank/DDBJ whole genome shotgun (WGS) entry which is preliminary data.</text>
</comment>
<evidence type="ECO:0000313" key="6">
    <source>
        <dbReference type="EMBL" id="CAF9922197.1"/>
    </source>
</evidence>